<gene>
    <name evidence="3" type="ORF">LCGC14_2258700</name>
</gene>
<feature type="region of interest" description="Disordered" evidence="1">
    <location>
        <begin position="212"/>
        <end position="235"/>
    </location>
</feature>
<dbReference type="Pfam" id="PF05901">
    <property type="entry name" value="Excalibur"/>
    <property type="match status" value="1"/>
</dbReference>
<dbReference type="AlphaFoldDB" id="A0A0F9FVD3"/>
<reference evidence="3" key="1">
    <citation type="journal article" date="2015" name="Nature">
        <title>Complex archaea that bridge the gap between prokaryotes and eukaryotes.</title>
        <authorList>
            <person name="Spang A."/>
            <person name="Saw J.H."/>
            <person name="Jorgensen S.L."/>
            <person name="Zaremba-Niedzwiedzka K."/>
            <person name="Martijn J."/>
            <person name="Lind A.E."/>
            <person name="van Eijk R."/>
            <person name="Schleper C."/>
            <person name="Guy L."/>
            <person name="Ettema T.J."/>
        </authorList>
    </citation>
    <scope>NUCLEOTIDE SEQUENCE</scope>
</reference>
<feature type="non-terminal residue" evidence="3">
    <location>
        <position position="1"/>
    </location>
</feature>
<dbReference type="InterPro" id="IPR008613">
    <property type="entry name" value="Excalibur_Ca-bd_domain"/>
</dbReference>
<accession>A0A0F9FVD3</accession>
<name>A0A0F9FVD3_9ZZZZ</name>
<feature type="domain" description="Excalibur calcium-binding" evidence="2">
    <location>
        <begin position="181"/>
        <end position="215"/>
    </location>
</feature>
<organism evidence="3">
    <name type="scientific">marine sediment metagenome</name>
    <dbReference type="NCBI Taxonomy" id="412755"/>
    <lineage>
        <taxon>unclassified sequences</taxon>
        <taxon>metagenomes</taxon>
        <taxon>ecological metagenomes</taxon>
    </lineage>
</organism>
<sequence length="290" mass="29650">RGVLLCATFAAVAAIGLAAFLVASPGRVDVAEASGQTIHIGDLDTWGVFGGRAGGDATGRVRTYVHDSQHNPVGDVWVDGVLLDDNGSVVWLGCTTSDLGSCDVRVMSRIWVSGALTYTVLTVLPKDCGDGYGSECYAPTQNHDPDGDSDGTSICVSPQCQPVPTLTPTPTPVATPTDTLNCSDFQYQEDAQAVLDADLSDPHRLDGDGDGITCESLPNQPTPTPIPTPEPTVTPTPATVVTPTAPTTTATLTPAPVVAATPPPVATPVVHKAPAPAGFPDTGGAPAGYR</sequence>
<evidence type="ECO:0000259" key="2">
    <source>
        <dbReference type="Pfam" id="PF05901"/>
    </source>
</evidence>
<proteinExistence type="predicted"/>
<evidence type="ECO:0000313" key="3">
    <source>
        <dbReference type="EMBL" id="KKL55107.1"/>
    </source>
</evidence>
<evidence type="ECO:0000256" key="1">
    <source>
        <dbReference type="SAM" id="MobiDB-lite"/>
    </source>
</evidence>
<comment type="caution">
    <text evidence="3">The sequence shown here is derived from an EMBL/GenBank/DDBJ whole genome shotgun (WGS) entry which is preliminary data.</text>
</comment>
<dbReference type="EMBL" id="LAZR01030959">
    <property type="protein sequence ID" value="KKL55107.1"/>
    <property type="molecule type" value="Genomic_DNA"/>
</dbReference>
<protein>
    <recommendedName>
        <fullName evidence="2">Excalibur calcium-binding domain-containing protein</fullName>
    </recommendedName>
</protein>
<feature type="compositionally biased region" description="Pro residues" evidence="1">
    <location>
        <begin position="220"/>
        <end position="234"/>
    </location>
</feature>